<accession>A0A448Z9I2</accession>
<evidence type="ECO:0000313" key="2">
    <source>
        <dbReference type="EMBL" id="VEU38713.1"/>
    </source>
</evidence>
<evidence type="ECO:0000256" key="1">
    <source>
        <dbReference type="SAM" id="MobiDB-lite"/>
    </source>
</evidence>
<gene>
    <name evidence="2" type="ORF">PSNMU_V1.4_AUG-EV-PASAV3_0054860</name>
</gene>
<keyword evidence="3" id="KW-1185">Reference proteome</keyword>
<organism evidence="2 3">
    <name type="scientific">Pseudo-nitzschia multistriata</name>
    <dbReference type="NCBI Taxonomy" id="183589"/>
    <lineage>
        <taxon>Eukaryota</taxon>
        <taxon>Sar</taxon>
        <taxon>Stramenopiles</taxon>
        <taxon>Ochrophyta</taxon>
        <taxon>Bacillariophyta</taxon>
        <taxon>Bacillariophyceae</taxon>
        <taxon>Bacillariophycidae</taxon>
        <taxon>Bacillariales</taxon>
        <taxon>Bacillariaceae</taxon>
        <taxon>Pseudo-nitzschia</taxon>
    </lineage>
</organism>
<dbReference type="EMBL" id="CAACVS010000182">
    <property type="protein sequence ID" value="VEU38713.1"/>
    <property type="molecule type" value="Genomic_DNA"/>
</dbReference>
<dbReference type="AlphaFoldDB" id="A0A448Z9I2"/>
<protein>
    <submittedName>
        <fullName evidence="2">Uncharacterized protein</fullName>
    </submittedName>
</protein>
<feature type="region of interest" description="Disordered" evidence="1">
    <location>
        <begin position="1"/>
        <end position="33"/>
    </location>
</feature>
<proteinExistence type="predicted"/>
<evidence type="ECO:0000313" key="3">
    <source>
        <dbReference type="Proteomes" id="UP000291116"/>
    </source>
</evidence>
<feature type="compositionally biased region" description="Polar residues" evidence="1">
    <location>
        <begin position="1"/>
        <end position="30"/>
    </location>
</feature>
<sequence length="116" mass="13570">MKQPNNSPHPRLTLSQTTESFFASSEPQTNLEHRELNAARNETMRHRRNLDRSQLSGYRCLCDQRERLFRQPNGTFFIGEANRNRKEPLEAITDREESNEQHLPCFPLVSTLPFEG</sequence>
<reference evidence="2 3" key="1">
    <citation type="submission" date="2019-01" db="EMBL/GenBank/DDBJ databases">
        <authorList>
            <person name="Ferrante I. M."/>
        </authorList>
    </citation>
    <scope>NUCLEOTIDE SEQUENCE [LARGE SCALE GENOMIC DNA]</scope>
    <source>
        <strain evidence="2 3">B856</strain>
    </source>
</reference>
<name>A0A448Z9I2_9STRA</name>
<dbReference type="Proteomes" id="UP000291116">
    <property type="component" value="Unassembled WGS sequence"/>
</dbReference>